<gene>
    <name evidence="1" type="ORF">SAMN02927923_03831</name>
</gene>
<dbReference type="SUPFAM" id="SSF54909">
    <property type="entry name" value="Dimeric alpha+beta barrel"/>
    <property type="match status" value="1"/>
</dbReference>
<dbReference type="InterPro" id="IPR011008">
    <property type="entry name" value="Dimeric_a/b-barrel"/>
</dbReference>
<accession>A0A1G5L182</accession>
<evidence type="ECO:0000313" key="1">
    <source>
        <dbReference type="EMBL" id="SCZ06642.1"/>
    </source>
</evidence>
<proteinExistence type="predicted"/>
<dbReference type="GO" id="GO:0004497">
    <property type="term" value="F:monooxygenase activity"/>
    <property type="evidence" value="ECO:0007669"/>
    <property type="project" value="UniProtKB-KW"/>
</dbReference>
<dbReference type="EMBL" id="FMVJ01000013">
    <property type="protein sequence ID" value="SCZ06642.1"/>
    <property type="molecule type" value="Genomic_DNA"/>
</dbReference>
<dbReference type="AlphaFoldDB" id="A0A1G5L182"/>
<keyword evidence="2" id="KW-1185">Reference proteome</keyword>
<dbReference type="RefSeq" id="WP_091138193.1">
    <property type="nucleotide sequence ID" value="NZ_FMVJ01000013.1"/>
</dbReference>
<dbReference type="STRING" id="549386.SAMN02927923_03831"/>
<keyword evidence="1" id="KW-0503">Monooxygenase</keyword>
<organism evidence="1 2">
    <name type="scientific">Microvirga guangxiensis</name>
    <dbReference type="NCBI Taxonomy" id="549386"/>
    <lineage>
        <taxon>Bacteria</taxon>
        <taxon>Pseudomonadati</taxon>
        <taxon>Pseudomonadota</taxon>
        <taxon>Alphaproteobacteria</taxon>
        <taxon>Hyphomicrobiales</taxon>
        <taxon>Methylobacteriaceae</taxon>
        <taxon>Microvirga</taxon>
    </lineage>
</organism>
<reference evidence="1 2" key="1">
    <citation type="submission" date="2016-10" db="EMBL/GenBank/DDBJ databases">
        <authorList>
            <person name="de Groot N.N."/>
        </authorList>
    </citation>
    <scope>NUCLEOTIDE SEQUENCE [LARGE SCALE GENOMIC DNA]</scope>
    <source>
        <strain evidence="1 2">CGMCC 1.7666</strain>
    </source>
</reference>
<name>A0A1G5L182_9HYPH</name>
<sequence length="104" mass="11890">MNKAALLIMHKTLPGKRDEVRQVWERHLMPNIAGNPAHEAYFYCYDDNDPDVICAFQQYRDRVAPQDFIKAPWYAAYIKEVTPLIAGEPEVRAVTPVWAKGGSN</sequence>
<evidence type="ECO:0000313" key="2">
    <source>
        <dbReference type="Proteomes" id="UP000199569"/>
    </source>
</evidence>
<dbReference type="OrthoDB" id="3695636at2"/>
<dbReference type="Proteomes" id="UP000199569">
    <property type="component" value="Unassembled WGS sequence"/>
</dbReference>
<protein>
    <submittedName>
        <fullName evidence="1">Quinol monooxygenase YgiN</fullName>
    </submittedName>
</protein>
<keyword evidence="1" id="KW-0560">Oxidoreductase</keyword>
<dbReference type="Gene3D" id="3.30.70.100">
    <property type="match status" value="1"/>
</dbReference>